<proteinExistence type="predicted"/>
<dbReference type="GO" id="GO:0006357">
    <property type="term" value="P:regulation of transcription by RNA polymerase II"/>
    <property type="evidence" value="ECO:0007669"/>
    <property type="project" value="TreeGrafter"/>
</dbReference>
<dbReference type="GO" id="GO:0008270">
    <property type="term" value="F:zinc ion binding"/>
    <property type="evidence" value="ECO:0007669"/>
    <property type="project" value="UniProtKB-KW"/>
</dbReference>
<dbReference type="InterPro" id="IPR019787">
    <property type="entry name" value="Znf_PHD-finger"/>
</dbReference>
<dbReference type="AlphaFoldDB" id="A0A8X7VZ17"/>
<keyword evidence="1" id="KW-0479">Metal-binding</keyword>
<accession>A0A8X7VZ17</accession>
<evidence type="ECO:0000313" key="7">
    <source>
        <dbReference type="Proteomes" id="UP000886595"/>
    </source>
</evidence>
<evidence type="ECO:0000256" key="3">
    <source>
        <dbReference type="ARBA" id="ARBA00022833"/>
    </source>
</evidence>
<evidence type="ECO:0000313" key="6">
    <source>
        <dbReference type="EMBL" id="KAG2320511.1"/>
    </source>
</evidence>
<comment type="caution">
    <text evidence="6">The sequence shown here is derived from an EMBL/GenBank/DDBJ whole genome shotgun (WGS) entry which is preliminary data.</text>
</comment>
<gene>
    <name evidence="6" type="ORF">Bca52824_013724</name>
</gene>
<dbReference type="PANTHER" id="PTHR46309:SF17">
    <property type="entry name" value="ACYL-COA N-ACYLTRANSFERASE WITH RING_FYVE_PHD-TYPE ZINC FINGER DOMAIN-CONTAINING PROTEIN"/>
    <property type="match status" value="1"/>
</dbReference>
<dbReference type="InterPro" id="IPR011011">
    <property type="entry name" value="Znf_FYVE_PHD"/>
</dbReference>
<reference evidence="6 7" key="1">
    <citation type="submission" date="2020-02" db="EMBL/GenBank/DDBJ databases">
        <authorList>
            <person name="Ma Q."/>
            <person name="Huang Y."/>
            <person name="Song X."/>
            <person name="Pei D."/>
        </authorList>
    </citation>
    <scope>NUCLEOTIDE SEQUENCE [LARGE SCALE GENOMIC DNA]</scope>
    <source>
        <strain evidence="6">Sxm20200214</strain>
        <tissue evidence="6">Leaf</tissue>
    </source>
</reference>
<dbReference type="SUPFAM" id="SSF57903">
    <property type="entry name" value="FYVE/PHD zinc finger"/>
    <property type="match status" value="1"/>
</dbReference>
<dbReference type="EMBL" id="JAAMPC010000003">
    <property type="protein sequence ID" value="KAG2320511.1"/>
    <property type="molecule type" value="Genomic_DNA"/>
</dbReference>
<feature type="domain" description="PHD-type" evidence="5">
    <location>
        <begin position="178"/>
        <end position="246"/>
    </location>
</feature>
<dbReference type="InterPro" id="IPR042163">
    <property type="entry name" value="PHF12"/>
</dbReference>
<dbReference type="GO" id="GO:0005634">
    <property type="term" value="C:nucleus"/>
    <property type="evidence" value="ECO:0007669"/>
    <property type="project" value="TreeGrafter"/>
</dbReference>
<keyword evidence="2 4" id="KW-0863">Zinc-finger</keyword>
<keyword evidence="7" id="KW-1185">Reference proteome</keyword>
<evidence type="ECO:0000256" key="1">
    <source>
        <dbReference type="ARBA" id="ARBA00022723"/>
    </source>
</evidence>
<keyword evidence="3" id="KW-0862">Zinc</keyword>
<name>A0A8X7VZ17_BRACI</name>
<dbReference type="GO" id="GO:0003714">
    <property type="term" value="F:transcription corepressor activity"/>
    <property type="evidence" value="ECO:0007669"/>
    <property type="project" value="InterPro"/>
</dbReference>
<dbReference type="OrthoDB" id="1903104at2759"/>
<dbReference type="Gene3D" id="3.30.40.10">
    <property type="entry name" value="Zinc/RING finger domain, C3HC4 (zinc finger)"/>
    <property type="match status" value="1"/>
</dbReference>
<evidence type="ECO:0000256" key="2">
    <source>
        <dbReference type="ARBA" id="ARBA00022771"/>
    </source>
</evidence>
<sequence length="378" mass="43443">METLKNVFVEAELNPGSNQDWLSITQQGNKIDSGTRRYYLSIKKREMRYKSPEGNWSHSQADICLTCVDDDIHRQQQQQQIVPKSDLPCFPKNLVGRIAIRLHLKKARNKVKTCSSDSSFKTVPNIDVSNQHSAPCEIRPRTGKSLNKFLEVMEKKNQKCEKEYVRFWRKDYGPEMNYDVCCFCHRDGELLLCDGCRSSFHYTCFGLSSDPNEELWFRPCCCCDISGSIETSGNIKLMTCEQCQRRFHLKCLKNKIIFLLCTEAGYSLLGCRFAVGGNGDLVWTLLRDEDEHYADEQISKLASAIKIIHQGFEPTKDPSFRKRPYVAEIPLVATLSDYRKSEIMGVCRLVLPAAADVVTTWTHRFGFSVMEIRRAWSL</sequence>
<dbReference type="PROSITE" id="PS50016">
    <property type="entry name" value="ZF_PHD_2"/>
    <property type="match status" value="1"/>
</dbReference>
<dbReference type="InterPro" id="IPR013083">
    <property type="entry name" value="Znf_RING/FYVE/PHD"/>
</dbReference>
<dbReference type="PANTHER" id="PTHR46309">
    <property type="entry name" value="PHD FINGER PROTEIN 12"/>
    <property type="match status" value="1"/>
</dbReference>
<dbReference type="Proteomes" id="UP000886595">
    <property type="component" value="Unassembled WGS sequence"/>
</dbReference>
<evidence type="ECO:0000259" key="5">
    <source>
        <dbReference type="PROSITE" id="PS50016"/>
    </source>
</evidence>
<evidence type="ECO:0000256" key="4">
    <source>
        <dbReference type="PROSITE-ProRule" id="PRU00146"/>
    </source>
</evidence>
<protein>
    <recommendedName>
        <fullName evidence="5">PHD-type domain-containing protein</fullName>
    </recommendedName>
</protein>
<organism evidence="6 7">
    <name type="scientific">Brassica carinata</name>
    <name type="common">Ethiopian mustard</name>
    <name type="synonym">Abyssinian cabbage</name>
    <dbReference type="NCBI Taxonomy" id="52824"/>
    <lineage>
        <taxon>Eukaryota</taxon>
        <taxon>Viridiplantae</taxon>
        <taxon>Streptophyta</taxon>
        <taxon>Embryophyta</taxon>
        <taxon>Tracheophyta</taxon>
        <taxon>Spermatophyta</taxon>
        <taxon>Magnoliopsida</taxon>
        <taxon>eudicotyledons</taxon>
        <taxon>Gunneridae</taxon>
        <taxon>Pentapetalae</taxon>
        <taxon>rosids</taxon>
        <taxon>malvids</taxon>
        <taxon>Brassicales</taxon>
        <taxon>Brassicaceae</taxon>
        <taxon>Brassiceae</taxon>
        <taxon>Brassica</taxon>
    </lineage>
</organism>